<dbReference type="PANTHER" id="PTHR23216">
    <property type="entry name" value="NUCLEOLAR AND COILED-BODY PHOSPHOPROTEIN 1"/>
    <property type="match status" value="1"/>
</dbReference>
<name>A0A7J7LQS2_9MAGN</name>
<reference evidence="4 5" key="1">
    <citation type="journal article" date="2020" name="IScience">
        <title>Genome Sequencing of the Endangered Kingdonia uniflora (Circaeasteraceae, Ranunculales) Reveals Potential Mechanisms of Evolutionary Specialization.</title>
        <authorList>
            <person name="Sun Y."/>
            <person name="Deng T."/>
            <person name="Zhang A."/>
            <person name="Moore M.J."/>
            <person name="Landis J.B."/>
            <person name="Lin N."/>
            <person name="Zhang H."/>
            <person name="Zhang X."/>
            <person name="Huang J."/>
            <person name="Zhang X."/>
            <person name="Sun H."/>
            <person name="Wang H."/>
        </authorList>
    </citation>
    <scope>NUCLEOTIDE SEQUENCE [LARGE SCALE GENOMIC DNA]</scope>
    <source>
        <strain evidence="4">TB1705</strain>
        <tissue evidence="4">Leaf</tissue>
    </source>
</reference>
<evidence type="ECO:0000313" key="4">
    <source>
        <dbReference type="EMBL" id="KAF6144892.1"/>
    </source>
</evidence>
<dbReference type="SMART" id="SM00667">
    <property type="entry name" value="LisH"/>
    <property type="match status" value="1"/>
</dbReference>
<dbReference type="InterPro" id="IPR039191">
    <property type="entry name" value="Nopp140-like"/>
</dbReference>
<dbReference type="PANTHER" id="PTHR23216:SF1">
    <property type="entry name" value="NUCLEOLAR AND COILED-BODY PHOSPHOPROTEIN 1"/>
    <property type="match status" value="1"/>
</dbReference>
<sequence length="420" mass="47075">MLERETQVKGGGNEFSFFALIPRQVTLSNMGVKVELRPLHLSIASYLQHNGFDKTLATFRKEAKLTELDVSIGNPVDLETCFKHYELSKVDVKSNPNDFEEPVSNGAMNISDERVKEVEKPESHKSSKEKKNKKKLVSESLDVSTHEKESETYHDSTDNAAYEPHLEESVKISKNKKKNKLIPKKNVREGETEASSEIIEDKASVKITSEDKNIKSKDKKKKKNEMDSESLIISGGNGKNNSIKDNAPVLEEHVNTVEKVSKKRKRLASEKSESRPDGEDLSKGANSSKVEVSEKDNGTNGKAGTKENGEVDNENHDNSGTAQKRIKKQHNGSAEPKTVNAFQRVKIDEVEFADERLQDNSYWAKSGADSGYGAKAQEVLGQVRGRDFRHEKTKKKRGSYRGGQIDFDTHSVKFNYSDEE</sequence>
<evidence type="ECO:0000256" key="1">
    <source>
        <dbReference type="SAM" id="MobiDB-lite"/>
    </source>
</evidence>
<accession>A0A7J7LQS2</accession>
<organism evidence="4 5">
    <name type="scientific">Kingdonia uniflora</name>
    <dbReference type="NCBI Taxonomy" id="39325"/>
    <lineage>
        <taxon>Eukaryota</taxon>
        <taxon>Viridiplantae</taxon>
        <taxon>Streptophyta</taxon>
        <taxon>Embryophyta</taxon>
        <taxon>Tracheophyta</taxon>
        <taxon>Spermatophyta</taxon>
        <taxon>Magnoliopsida</taxon>
        <taxon>Ranunculales</taxon>
        <taxon>Circaeasteraceae</taxon>
        <taxon>Kingdonia</taxon>
    </lineage>
</organism>
<comment type="caution">
    <text evidence="4">The sequence shown here is derived from an EMBL/GenBank/DDBJ whole genome shotgun (WGS) entry which is preliminary data.</text>
</comment>
<feature type="compositionally biased region" description="Basic residues" evidence="1">
    <location>
        <begin position="173"/>
        <end position="185"/>
    </location>
</feature>
<feature type="compositionally biased region" description="Basic and acidic residues" evidence="1">
    <location>
        <begin position="304"/>
        <end position="317"/>
    </location>
</feature>
<proteinExistence type="predicted"/>
<feature type="region of interest" description="Disordered" evidence="1">
    <location>
        <begin position="383"/>
        <end position="406"/>
    </location>
</feature>
<dbReference type="PROSITE" id="PS50896">
    <property type="entry name" value="LISH"/>
    <property type="match status" value="1"/>
</dbReference>
<feature type="compositionally biased region" description="Basic and acidic residues" evidence="1">
    <location>
        <begin position="144"/>
        <end position="157"/>
    </location>
</feature>
<evidence type="ECO:0000259" key="3">
    <source>
        <dbReference type="Pfam" id="PF24951"/>
    </source>
</evidence>
<feature type="compositionally biased region" description="Basic and acidic residues" evidence="1">
    <location>
        <begin position="111"/>
        <end position="126"/>
    </location>
</feature>
<dbReference type="InterPro" id="IPR056795">
    <property type="entry name" value="PAC1-like_LisH-like_dom"/>
</dbReference>
<evidence type="ECO:0008006" key="6">
    <source>
        <dbReference type="Google" id="ProtNLM"/>
    </source>
</evidence>
<gene>
    <name evidence="4" type="ORF">GIB67_041232</name>
</gene>
<feature type="domain" description="PAC1-like LisH-like dimerisation" evidence="3">
    <location>
        <begin position="39"/>
        <end position="67"/>
    </location>
</feature>
<evidence type="ECO:0000259" key="2">
    <source>
        <dbReference type="Pfam" id="PF05022"/>
    </source>
</evidence>
<dbReference type="Proteomes" id="UP000541444">
    <property type="component" value="Unassembled WGS sequence"/>
</dbReference>
<evidence type="ECO:0000313" key="5">
    <source>
        <dbReference type="Proteomes" id="UP000541444"/>
    </source>
</evidence>
<dbReference type="Pfam" id="PF24951">
    <property type="entry name" value="LisH_PAC1"/>
    <property type="match status" value="1"/>
</dbReference>
<feature type="compositionally biased region" description="Basic and acidic residues" evidence="1">
    <location>
        <begin position="250"/>
        <end position="260"/>
    </location>
</feature>
<dbReference type="Pfam" id="PF05022">
    <property type="entry name" value="SRP40_C"/>
    <property type="match status" value="1"/>
</dbReference>
<feature type="compositionally biased region" description="Basic and acidic residues" evidence="1">
    <location>
        <begin position="199"/>
        <end position="216"/>
    </location>
</feature>
<feature type="region of interest" description="Disordered" evidence="1">
    <location>
        <begin position="93"/>
        <end position="340"/>
    </location>
</feature>
<dbReference type="InterPro" id="IPR006594">
    <property type="entry name" value="LisH"/>
</dbReference>
<dbReference type="AlphaFoldDB" id="A0A7J7LQS2"/>
<feature type="compositionally biased region" description="Basic and acidic residues" evidence="1">
    <location>
        <begin position="267"/>
        <end position="282"/>
    </location>
</feature>
<feature type="domain" description="Srp40 C-terminal" evidence="2">
    <location>
        <begin position="342"/>
        <end position="414"/>
    </location>
</feature>
<dbReference type="InterPro" id="IPR007718">
    <property type="entry name" value="Srp40_C"/>
</dbReference>
<protein>
    <recommendedName>
        <fullName evidence="6">LisH domain-containing protein</fullName>
    </recommendedName>
</protein>
<keyword evidence="5" id="KW-1185">Reference proteome</keyword>
<dbReference type="EMBL" id="JACGCM010002104">
    <property type="protein sequence ID" value="KAF6144892.1"/>
    <property type="molecule type" value="Genomic_DNA"/>
</dbReference>
<dbReference type="OrthoDB" id="5599646at2759"/>
<dbReference type="GO" id="GO:0005730">
    <property type="term" value="C:nucleolus"/>
    <property type="evidence" value="ECO:0007669"/>
    <property type="project" value="InterPro"/>
</dbReference>